<name>A0AAI8ANB2_MESHY</name>
<feature type="transmembrane region" description="Helical" evidence="1">
    <location>
        <begin position="77"/>
        <end position="99"/>
    </location>
</feature>
<dbReference type="RefSeq" id="WP_015084299.1">
    <property type="nucleotide sequence ID" value="NC_019552.1"/>
</dbReference>
<dbReference type="GeneID" id="93248791"/>
<dbReference type="AlphaFoldDB" id="A0AAI8ANB2"/>
<keyword evidence="1" id="KW-0472">Membrane</keyword>
<proteinExistence type="predicted"/>
<keyword evidence="1" id="KW-0812">Transmembrane</keyword>
<dbReference type="Proteomes" id="UP000009399">
    <property type="component" value="Chromosome"/>
</dbReference>
<evidence type="ECO:0000313" key="2">
    <source>
        <dbReference type="EMBL" id="AFX74608.1"/>
    </source>
</evidence>
<gene>
    <name evidence="2" type="ORF">MOS_706</name>
</gene>
<organism evidence="2 3">
    <name type="scientific">Mesomycoplasma hyorhinis SK76</name>
    <dbReference type="NCBI Taxonomy" id="1118964"/>
    <lineage>
        <taxon>Bacteria</taxon>
        <taxon>Bacillati</taxon>
        <taxon>Mycoplasmatota</taxon>
        <taxon>Mycoplasmoidales</taxon>
        <taxon>Metamycoplasmataceae</taxon>
        <taxon>Mesomycoplasma</taxon>
    </lineage>
</organism>
<evidence type="ECO:0000256" key="1">
    <source>
        <dbReference type="SAM" id="Phobius"/>
    </source>
</evidence>
<reference evidence="2 3" key="1">
    <citation type="journal article" date="2013" name="Genome Announc.">
        <title>Complete Genome Sequence of Mycoplasma hyorhinis Strain SK76.</title>
        <authorList>
            <person name="Goodison S."/>
            <person name="Urquidi V."/>
            <person name="Kumar D."/>
            <person name="Reyes L."/>
            <person name="Rosser C.J."/>
        </authorList>
    </citation>
    <scope>NUCLEOTIDE SEQUENCE [LARGE SCALE GENOMIC DNA]</scope>
    <source>
        <strain evidence="2 3">SK76</strain>
    </source>
</reference>
<feature type="transmembrane region" description="Helical" evidence="1">
    <location>
        <begin position="35"/>
        <end position="65"/>
    </location>
</feature>
<evidence type="ECO:0000313" key="3">
    <source>
        <dbReference type="Proteomes" id="UP000009399"/>
    </source>
</evidence>
<sequence length="160" mass="18713">MCRNELAETFKLNIAKKIDFSEVLYVNLKRKHKYILIYSLVSVISFAILISSITSIIVSSVYISYLNKISKLEHLYFLYNFQIVFICLSAFSFLIFGILQWQVASTDLIEFYLYSSLIISYLKFKVDINELESNEQLKKTLFVCINTEAELIFLKVKINN</sequence>
<dbReference type="KEGG" id="mhs:MOS_706"/>
<dbReference type="EMBL" id="CP003914">
    <property type="protein sequence ID" value="AFX74608.1"/>
    <property type="molecule type" value="Genomic_DNA"/>
</dbReference>
<protein>
    <submittedName>
        <fullName evidence="2">Uncharacterized protein</fullName>
    </submittedName>
</protein>
<keyword evidence="1" id="KW-1133">Transmembrane helix</keyword>
<accession>A0AAI8ANB2</accession>